<dbReference type="AlphaFoldDB" id="A0A5E4A4C3"/>
<gene>
    <name evidence="2" type="ORF">MONAX_5E022973</name>
</gene>
<name>A0A5E4A4C3_MARMO</name>
<accession>A0A5E4A4C3</accession>
<reference evidence="2" key="1">
    <citation type="submission" date="2019-04" db="EMBL/GenBank/DDBJ databases">
        <authorList>
            <person name="Alioto T."/>
            <person name="Alioto T."/>
        </authorList>
    </citation>
    <scope>NUCLEOTIDE SEQUENCE [LARGE SCALE GENOMIC DNA]</scope>
</reference>
<organism evidence="2 3">
    <name type="scientific">Marmota monax</name>
    <name type="common">Woodchuck</name>
    <dbReference type="NCBI Taxonomy" id="9995"/>
    <lineage>
        <taxon>Eukaryota</taxon>
        <taxon>Metazoa</taxon>
        <taxon>Chordata</taxon>
        <taxon>Craniata</taxon>
        <taxon>Vertebrata</taxon>
        <taxon>Euteleostomi</taxon>
        <taxon>Mammalia</taxon>
        <taxon>Eutheria</taxon>
        <taxon>Euarchontoglires</taxon>
        <taxon>Glires</taxon>
        <taxon>Rodentia</taxon>
        <taxon>Sciuromorpha</taxon>
        <taxon>Sciuridae</taxon>
        <taxon>Xerinae</taxon>
        <taxon>Marmotini</taxon>
        <taxon>Marmota</taxon>
    </lineage>
</organism>
<protein>
    <submittedName>
        <fullName evidence="2">Uncharacterized protein</fullName>
    </submittedName>
</protein>
<proteinExistence type="predicted"/>
<evidence type="ECO:0000313" key="2">
    <source>
        <dbReference type="EMBL" id="VTJ51879.1"/>
    </source>
</evidence>
<dbReference type="Proteomes" id="UP000335636">
    <property type="component" value="Unassembled WGS sequence"/>
</dbReference>
<keyword evidence="3" id="KW-1185">Reference proteome</keyword>
<sequence length="230" mass="26266">MQDLALPSQCGQLDKFLFLLFCLIFGVNDCTWLVRTLKTGVWPRTPVTLSAQQREKQDQEKELCYTPLGAAVPRASHHLACHLQGKLRGPRAYTCHQVATAAQADLAQPRNSCQKQKALPILKRKRKQRRNSLVSVKLNTSSKTSEVYAPRKCKIFYKTSELLEQAGGQQQEEDHQDKEEFLQGSKSTQENEVHLQRQTQLDLMHLDQRDSSQSGEIIEVTYMSFSKNTY</sequence>
<evidence type="ECO:0000256" key="1">
    <source>
        <dbReference type="SAM" id="MobiDB-lite"/>
    </source>
</evidence>
<comment type="caution">
    <text evidence="2">The sequence shown here is derived from an EMBL/GenBank/DDBJ whole genome shotgun (WGS) entry which is preliminary data.</text>
</comment>
<evidence type="ECO:0000313" key="3">
    <source>
        <dbReference type="Proteomes" id="UP000335636"/>
    </source>
</evidence>
<feature type="compositionally biased region" description="Basic and acidic residues" evidence="1">
    <location>
        <begin position="172"/>
        <end position="181"/>
    </location>
</feature>
<dbReference type="EMBL" id="CABDUW010000011">
    <property type="protein sequence ID" value="VTJ51879.1"/>
    <property type="molecule type" value="Genomic_DNA"/>
</dbReference>
<feature type="region of interest" description="Disordered" evidence="1">
    <location>
        <begin position="165"/>
        <end position="194"/>
    </location>
</feature>